<keyword evidence="3" id="KW-1185">Reference proteome</keyword>
<dbReference type="AlphaFoldDB" id="K0RR30"/>
<comment type="caution">
    <text evidence="2">The sequence shown here is derived from an EMBL/GenBank/DDBJ whole genome shotgun (WGS) entry which is preliminary data.</text>
</comment>
<gene>
    <name evidence="2" type="ORF">THAOC_25494</name>
</gene>
<name>K0RR30_THAOC</name>
<reference evidence="2 3" key="1">
    <citation type="journal article" date="2012" name="Genome Biol.">
        <title>Genome and low-iron response of an oceanic diatom adapted to chronic iron limitation.</title>
        <authorList>
            <person name="Lommer M."/>
            <person name="Specht M."/>
            <person name="Roy A.S."/>
            <person name="Kraemer L."/>
            <person name="Andreson R."/>
            <person name="Gutowska M.A."/>
            <person name="Wolf J."/>
            <person name="Bergner S.V."/>
            <person name="Schilhabel M.B."/>
            <person name="Klostermeier U.C."/>
            <person name="Beiko R.G."/>
            <person name="Rosenstiel P."/>
            <person name="Hippler M."/>
            <person name="Laroche J."/>
        </authorList>
    </citation>
    <scope>NUCLEOTIDE SEQUENCE [LARGE SCALE GENOMIC DNA]</scope>
    <source>
        <strain evidence="2 3">CCMP1005</strain>
    </source>
</reference>
<accession>K0RR30</accession>
<evidence type="ECO:0000313" key="2">
    <source>
        <dbReference type="EMBL" id="EJK54844.1"/>
    </source>
</evidence>
<dbReference type="EMBL" id="AGNL01035178">
    <property type="protein sequence ID" value="EJK54844.1"/>
    <property type="molecule type" value="Genomic_DNA"/>
</dbReference>
<sequence>MSLSFASIDARLDSRATATASATSRLWLLDVTRRFCPPPGGRAGSRPTAGGAPRCLPTPLLPASPNVPVLTIPRLAPPRELPPLRAEWSSPPPPRLSRLVAARGPVDAKTARRVHGELARLRPEAVVESPVDAVASAVVPAEEGRHAPPGRVAEGARGRHPERPLGGAGAVAAVEGTAGAAGSVA</sequence>
<evidence type="ECO:0000256" key="1">
    <source>
        <dbReference type="SAM" id="MobiDB-lite"/>
    </source>
</evidence>
<protein>
    <submittedName>
        <fullName evidence="2">Uncharacterized protein</fullName>
    </submittedName>
</protein>
<dbReference type="Proteomes" id="UP000266841">
    <property type="component" value="Unassembled WGS sequence"/>
</dbReference>
<evidence type="ECO:0000313" key="3">
    <source>
        <dbReference type="Proteomes" id="UP000266841"/>
    </source>
</evidence>
<organism evidence="2 3">
    <name type="scientific">Thalassiosira oceanica</name>
    <name type="common">Marine diatom</name>
    <dbReference type="NCBI Taxonomy" id="159749"/>
    <lineage>
        <taxon>Eukaryota</taxon>
        <taxon>Sar</taxon>
        <taxon>Stramenopiles</taxon>
        <taxon>Ochrophyta</taxon>
        <taxon>Bacillariophyta</taxon>
        <taxon>Coscinodiscophyceae</taxon>
        <taxon>Thalassiosirophycidae</taxon>
        <taxon>Thalassiosirales</taxon>
        <taxon>Thalassiosiraceae</taxon>
        <taxon>Thalassiosira</taxon>
    </lineage>
</organism>
<feature type="compositionally biased region" description="Basic and acidic residues" evidence="1">
    <location>
        <begin position="154"/>
        <end position="163"/>
    </location>
</feature>
<proteinExistence type="predicted"/>
<feature type="region of interest" description="Disordered" evidence="1">
    <location>
        <begin position="141"/>
        <end position="167"/>
    </location>
</feature>